<evidence type="ECO:0008006" key="5">
    <source>
        <dbReference type="Google" id="ProtNLM"/>
    </source>
</evidence>
<protein>
    <recommendedName>
        <fullName evidence="5">4Fe-4S ferredoxin-type domain-containing protein</fullName>
    </recommendedName>
</protein>
<accession>A0A517NAA5</accession>
<keyword evidence="2" id="KW-0732">Signal</keyword>
<dbReference type="AlphaFoldDB" id="A0A517NAA5"/>
<dbReference type="KEGG" id="rlc:K227x_24460"/>
<feature type="chain" id="PRO_5021969027" description="4Fe-4S ferredoxin-type domain-containing protein" evidence="2">
    <location>
        <begin position="29"/>
        <end position="208"/>
    </location>
</feature>
<keyword evidence="4" id="KW-1185">Reference proteome</keyword>
<evidence type="ECO:0000256" key="2">
    <source>
        <dbReference type="SAM" id="SignalP"/>
    </source>
</evidence>
<sequence precursor="true">MIRQFSCCAAVAFAIAFVATLTSAPAQAGCGLHSSTRSGCAQCATCCPQCSHVCKLDAKEVDAEKSCFEVETKAICIPRVVFPWQRKSCKSCGSCDGRGCSSCVNNGATIRKVKVLKKKKYTCPECEYTWSAEKVDCAGGCSVGCAGGCDSGTVYGSSETSGGPTMASPVLSTDYTQSQVSPMHSISVETVPPAPNLNNRRLPEPVKN</sequence>
<name>A0A517NAA5_9BACT</name>
<evidence type="ECO:0000256" key="1">
    <source>
        <dbReference type="SAM" id="MobiDB-lite"/>
    </source>
</evidence>
<dbReference type="OrthoDB" id="289236at2"/>
<gene>
    <name evidence="3" type="ORF">K227x_24460</name>
</gene>
<evidence type="ECO:0000313" key="4">
    <source>
        <dbReference type="Proteomes" id="UP000318538"/>
    </source>
</evidence>
<proteinExistence type="predicted"/>
<feature type="region of interest" description="Disordered" evidence="1">
    <location>
        <begin position="160"/>
        <end position="208"/>
    </location>
</feature>
<organism evidence="3 4">
    <name type="scientific">Rubripirellula lacrimiformis</name>
    <dbReference type="NCBI Taxonomy" id="1930273"/>
    <lineage>
        <taxon>Bacteria</taxon>
        <taxon>Pseudomonadati</taxon>
        <taxon>Planctomycetota</taxon>
        <taxon>Planctomycetia</taxon>
        <taxon>Pirellulales</taxon>
        <taxon>Pirellulaceae</taxon>
        <taxon>Rubripirellula</taxon>
    </lineage>
</organism>
<dbReference type="Proteomes" id="UP000318538">
    <property type="component" value="Chromosome"/>
</dbReference>
<evidence type="ECO:0000313" key="3">
    <source>
        <dbReference type="EMBL" id="QDT04060.1"/>
    </source>
</evidence>
<feature type="signal peptide" evidence="2">
    <location>
        <begin position="1"/>
        <end position="28"/>
    </location>
</feature>
<reference evidence="3 4" key="1">
    <citation type="submission" date="2019-02" db="EMBL/GenBank/DDBJ databases">
        <title>Deep-cultivation of Planctomycetes and their phenomic and genomic characterization uncovers novel biology.</title>
        <authorList>
            <person name="Wiegand S."/>
            <person name="Jogler M."/>
            <person name="Boedeker C."/>
            <person name="Pinto D."/>
            <person name="Vollmers J."/>
            <person name="Rivas-Marin E."/>
            <person name="Kohn T."/>
            <person name="Peeters S.H."/>
            <person name="Heuer A."/>
            <person name="Rast P."/>
            <person name="Oberbeckmann S."/>
            <person name="Bunk B."/>
            <person name="Jeske O."/>
            <person name="Meyerdierks A."/>
            <person name="Storesund J.E."/>
            <person name="Kallscheuer N."/>
            <person name="Luecker S."/>
            <person name="Lage O.M."/>
            <person name="Pohl T."/>
            <person name="Merkel B.J."/>
            <person name="Hornburger P."/>
            <person name="Mueller R.-W."/>
            <person name="Bruemmer F."/>
            <person name="Labrenz M."/>
            <person name="Spormann A.M."/>
            <person name="Op den Camp H."/>
            <person name="Overmann J."/>
            <person name="Amann R."/>
            <person name="Jetten M.S.M."/>
            <person name="Mascher T."/>
            <person name="Medema M.H."/>
            <person name="Devos D.P."/>
            <person name="Kaster A.-K."/>
            <person name="Ovreas L."/>
            <person name="Rohde M."/>
            <person name="Galperin M.Y."/>
            <person name="Jogler C."/>
        </authorList>
    </citation>
    <scope>NUCLEOTIDE SEQUENCE [LARGE SCALE GENOMIC DNA]</scope>
    <source>
        <strain evidence="3 4">K22_7</strain>
    </source>
</reference>
<dbReference type="EMBL" id="CP036525">
    <property type="protein sequence ID" value="QDT04060.1"/>
    <property type="molecule type" value="Genomic_DNA"/>
</dbReference>
<feature type="compositionally biased region" description="Polar residues" evidence="1">
    <location>
        <begin position="170"/>
        <end position="188"/>
    </location>
</feature>
<dbReference type="RefSeq" id="WP_145169601.1">
    <property type="nucleotide sequence ID" value="NZ_CP036525.1"/>
</dbReference>